<keyword evidence="3" id="KW-1185">Reference proteome</keyword>
<gene>
    <name evidence="2" type="ORF">NX774_08985</name>
</gene>
<dbReference type="EMBL" id="JANUHB010000002">
    <property type="protein sequence ID" value="MCS0808051.1"/>
    <property type="molecule type" value="Genomic_DNA"/>
</dbReference>
<evidence type="ECO:0000313" key="2">
    <source>
        <dbReference type="EMBL" id="MCS0808051.1"/>
    </source>
</evidence>
<name>A0ABT2D9R8_9BURK</name>
<dbReference type="InterPro" id="IPR049973">
    <property type="entry name" value="STY0301-like"/>
</dbReference>
<protein>
    <recommendedName>
        <fullName evidence="4">DUF3757 domain-containing protein</fullName>
    </recommendedName>
</protein>
<evidence type="ECO:0000256" key="1">
    <source>
        <dbReference type="SAM" id="SignalP"/>
    </source>
</evidence>
<dbReference type="NCBIfam" id="NF042415">
    <property type="entry name" value="STY0301_fam"/>
    <property type="match status" value="1"/>
</dbReference>
<dbReference type="RefSeq" id="WP_258821834.1">
    <property type="nucleotide sequence ID" value="NZ_JANUHB010000002.1"/>
</dbReference>
<dbReference type="Proteomes" id="UP001206126">
    <property type="component" value="Unassembled WGS sequence"/>
</dbReference>
<keyword evidence="1" id="KW-0732">Signal</keyword>
<evidence type="ECO:0000313" key="3">
    <source>
        <dbReference type="Proteomes" id="UP001206126"/>
    </source>
</evidence>
<accession>A0ABT2D9R8</accession>
<proteinExistence type="predicted"/>
<organism evidence="2 3">
    <name type="scientific">Massilia agilis</name>
    <dbReference type="NCBI Taxonomy" id="1811226"/>
    <lineage>
        <taxon>Bacteria</taxon>
        <taxon>Pseudomonadati</taxon>
        <taxon>Pseudomonadota</taxon>
        <taxon>Betaproteobacteria</taxon>
        <taxon>Burkholderiales</taxon>
        <taxon>Oxalobacteraceae</taxon>
        <taxon>Telluria group</taxon>
        <taxon>Massilia</taxon>
    </lineage>
</organism>
<feature type="chain" id="PRO_5045406088" description="DUF3757 domain-containing protein" evidence="1">
    <location>
        <begin position="26"/>
        <end position="138"/>
    </location>
</feature>
<feature type="signal peptide" evidence="1">
    <location>
        <begin position="1"/>
        <end position="25"/>
    </location>
</feature>
<evidence type="ECO:0008006" key="4">
    <source>
        <dbReference type="Google" id="ProtNLM"/>
    </source>
</evidence>
<reference evidence="2 3" key="1">
    <citation type="submission" date="2022-08" db="EMBL/GenBank/DDBJ databases">
        <title>Reclassification of Massilia species as members of the genera Telluria, Duganella, Pseudoduganella, Mokoshia gen. nov. and Zemynaea gen. nov. using orthogonal and non-orthogonal genome-based approaches.</title>
        <authorList>
            <person name="Bowman J.P."/>
        </authorList>
    </citation>
    <scope>NUCLEOTIDE SEQUENCE [LARGE SCALE GENOMIC DNA]</scope>
    <source>
        <strain evidence="2 3">JCM 31605</strain>
    </source>
</reference>
<sequence>MAASITSLSSLVFAALAGTAIQSSAGPLIECPKTHSDGFKTGVLYDADVFQGPPKNAASLIPDEETSEWELEVYQRNSEQRGESLQLVCSYSGIKSTVAIEIPRAATFCKVEDTKRGTVAFCGSRLPAPTNSNGKVPL</sequence>
<comment type="caution">
    <text evidence="2">The sequence shown here is derived from an EMBL/GenBank/DDBJ whole genome shotgun (WGS) entry which is preliminary data.</text>
</comment>